<dbReference type="Proteomes" id="UP000885750">
    <property type="component" value="Unassembled WGS sequence"/>
</dbReference>
<dbReference type="EMBL" id="DRMS01000212">
    <property type="protein sequence ID" value="HFC92269.1"/>
    <property type="molecule type" value="Genomic_DNA"/>
</dbReference>
<dbReference type="Gene3D" id="3.30.2350.10">
    <property type="entry name" value="Pseudouridine synthase"/>
    <property type="match status" value="1"/>
</dbReference>
<evidence type="ECO:0000256" key="4">
    <source>
        <dbReference type="ARBA" id="ARBA00023235"/>
    </source>
</evidence>
<dbReference type="InterPro" id="IPR015240">
    <property type="entry name" value="tRNA_sdUridine_synth_fam1_C"/>
</dbReference>
<evidence type="ECO:0000256" key="2">
    <source>
        <dbReference type="ARBA" id="ARBA00005642"/>
    </source>
</evidence>
<gene>
    <name evidence="5 9" type="primary">truB</name>
    <name evidence="9" type="ORF">ENJ51_05590</name>
</gene>
<comment type="similarity">
    <text evidence="2 5">Belongs to the pseudouridine synthase TruB family. Type 1 subfamily.</text>
</comment>
<evidence type="ECO:0000256" key="1">
    <source>
        <dbReference type="ARBA" id="ARBA00000385"/>
    </source>
</evidence>
<dbReference type="InterPro" id="IPR020103">
    <property type="entry name" value="PsdUridine_synth_cat_dom_sf"/>
</dbReference>
<comment type="function">
    <text evidence="5">Responsible for synthesis of pseudouridine from uracil-55 in the psi GC loop of transfer RNAs.</text>
</comment>
<name>A0A7V2WUY7_LEUMU</name>
<dbReference type="NCBIfam" id="TIGR00431">
    <property type="entry name" value="TruB"/>
    <property type="match status" value="1"/>
</dbReference>
<organism evidence="9">
    <name type="scientific">Leucothrix mucor</name>
    <dbReference type="NCBI Taxonomy" id="45248"/>
    <lineage>
        <taxon>Bacteria</taxon>
        <taxon>Pseudomonadati</taxon>
        <taxon>Pseudomonadota</taxon>
        <taxon>Gammaproteobacteria</taxon>
        <taxon>Thiotrichales</taxon>
        <taxon>Thiotrichaceae</taxon>
        <taxon>Leucothrix</taxon>
    </lineage>
</organism>
<keyword evidence="4 5" id="KW-0413">Isomerase</keyword>
<feature type="active site" description="Nucleophile" evidence="5">
    <location>
        <position position="49"/>
    </location>
</feature>
<dbReference type="InterPro" id="IPR036974">
    <property type="entry name" value="PUA_sf"/>
</dbReference>
<dbReference type="InterPro" id="IPR015947">
    <property type="entry name" value="PUA-like_sf"/>
</dbReference>
<evidence type="ECO:0000256" key="3">
    <source>
        <dbReference type="ARBA" id="ARBA00022694"/>
    </source>
</evidence>
<evidence type="ECO:0000259" key="7">
    <source>
        <dbReference type="Pfam" id="PF09157"/>
    </source>
</evidence>
<evidence type="ECO:0000256" key="5">
    <source>
        <dbReference type="HAMAP-Rule" id="MF_01080"/>
    </source>
</evidence>
<feature type="domain" description="tRNA pseudouridylate synthase B C-terminal" evidence="8">
    <location>
        <begin position="183"/>
        <end position="244"/>
    </location>
</feature>
<keyword evidence="3 5" id="KW-0819">tRNA processing</keyword>
<dbReference type="Pfam" id="PF01509">
    <property type="entry name" value="TruB_N"/>
    <property type="match status" value="1"/>
</dbReference>
<dbReference type="CDD" id="cd21152">
    <property type="entry name" value="PUA_TruB_bacterial"/>
    <property type="match status" value="1"/>
</dbReference>
<proteinExistence type="inferred from homology"/>
<dbReference type="GO" id="GO:0031119">
    <property type="term" value="P:tRNA pseudouridine synthesis"/>
    <property type="evidence" value="ECO:0007669"/>
    <property type="project" value="UniProtKB-UniRule"/>
</dbReference>
<dbReference type="FunFam" id="3.30.2350.10:FF:000011">
    <property type="entry name" value="tRNA pseudouridine synthase B"/>
    <property type="match status" value="1"/>
</dbReference>
<comment type="catalytic activity">
    <reaction evidence="1 5">
        <text>uridine(55) in tRNA = pseudouridine(55) in tRNA</text>
        <dbReference type="Rhea" id="RHEA:42532"/>
        <dbReference type="Rhea" id="RHEA-COMP:10101"/>
        <dbReference type="Rhea" id="RHEA-COMP:10102"/>
        <dbReference type="ChEBI" id="CHEBI:65314"/>
        <dbReference type="ChEBI" id="CHEBI:65315"/>
        <dbReference type="EC" id="5.4.99.25"/>
    </reaction>
</comment>
<dbReference type="EC" id="5.4.99.25" evidence="5"/>
<evidence type="ECO:0000259" key="6">
    <source>
        <dbReference type="Pfam" id="PF01509"/>
    </source>
</evidence>
<dbReference type="GO" id="GO:0003723">
    <property type="term" value="F:RNA binding"/>
    <property type="evidence" value="ECO:0007669"/>
    <property type="project" value="InterPro"/>
</dbReference>
<sequence>MAKQPKNFYRDISGILLLNKPLGLSSNAALQRARYIFNAKKAGHTGSLDPQATGVLPLCFGEATKVSGYLLDSDKRYITTVQLGQTSTTGDTEGDILNTTTVTEISDQKLAQILERFTGKITQIPPMYSALKHNGTPLYKLARQGIEVKRKQREVTIYELILLERTHDTLVLDVRCSKGTYIRTLAQDIGNALGFGAYITSLKRTDVSPFDCSKTYTLEELQKLAEGNDKKQLDNILLPIDTALSNQPKIILNDIESTRMKHGLKVTRDDIIDSALIRLYHESGEFIGIGRLSSDKLLAPKRMMRTN</sequence>
<dbReference type="InterPro" id="IPR014780">
    <property type="entry name" value="tRNA_psdUridine_synth_TruB"/>
</dbReference>
<dbReference type="Gene3D" id="2.30.130.10">
    <property type="entry name" value="PUA domain"/>
    <property type="match status" value="1"/>
</dbReference>
<comment type="caution">
    <text evidence="9">The sequence shown here is derived from an EMBL/GenBank/DDBJ whole genome shotgun (WGS) entry which is preliminary data.</text>
</comment>
<feature type="domain" description="Pseudouridine synthase II N-terminal" evidence="6">
    <location>
        <begin position="34"/>
        <end position="182"/>
    </location>
</feature>
<evidence type="ECO:0000259" key="8">
    <source>
        <dbReference type="Pfam" id="PF16198"/>
    </source>
</evidence>
<dbReference type="AlphaFoldDB" id="A0A7V2WUY7"/>
<dbReference type="Pfam" id="PF16198">
    <property type="entry name" value="TruB_C_2"/>
    <property type="match status" value="1"/>
</dbReference>
<dbReference type="InterPro" id="IPR002501">
    <property type="entry name" value="PsdUridine_synth_N"/>
</dbReference>
<reference evidence="9" key="1">
    <citation type="journal article" date="2020" name="mSystems">
        <title>Genome- and Community-Level Interaction Insights into Carbon Utilization and Element Cycling Functions of Hydrothermarchaeota in Hydrothermal Sediment.</title>
        <authorList>
            <person name="Zhou Z."/>
            <person name="Liu Y."/>
            <person name="Xu W."/>
            <person name="Pan J."/>
            <person name="Luo Z.H."/>
            <person name="Li M."/>
        </authorList>
    </citation>
    <scope>NUCLEOTIDE SEQUENCE [LARGE SCALE GENOMIC DNA]</scope>
    <source>
        <strain evidence="9">HyVt-493</strain>
    </source>
</reference>
<dbReference type="CDD" id="cd02573">
    <property type="entry name" value="PseudoU_synth_EcTruB"/>
    <property type="match status" value="1"/>
</dbReference>
<dbReference type="SUPFAM" id="SSF88697">
    <property type="entry name" value="PUA domain-like"/>
    <property type="match status" value="1"/>
</dbReference>
<dbReference type="Pfam" id="PF09157">
    <property type="entry name" value="TruB-C_2"/>
    <property type="match status" value="1"/>
</dbReference>
<accession>A0A7V2WUY7</accession>
<dbReference type="PANTHER" id="PTHR13767">
    <property type="entry name" value="TRNA-PSEUDOURIDINE SYNTHASE"/>
    <property type="match status" value="1"/>
</dbReference>
<dbReference type="HAMAP" id="MF_01080">
    <property type="entry name" value="TruB_bact"/>
    <property type="match status" value="1"/>
</dbReference>
<dbReference type="PANTHER" id="PTHR13767:SF2">
    <property type="entry name" value="PSEUDOURIDYLATE SYNTHASE TRUB1"/>
    <property type="match status" value="1"/>
</dbReference>
<feature type="domain" description="tRNA pseudouridine synthase II TruB subfamily 1 C-terminal" evidence="7">
    <location>
        <begin position="248"/>
        <end position="303"/>
    </location>
</feature>
<dbReference type="SUPFAM" id="SSF55120">
    <property type="entry name" value="Pseudouridine synthase"/>
    <property type="match status" value="1"/>
</dbReference>
<dbReference type="GO" id="GO:0160148">
    <property type="term" value="F:tRNA pseudouridine(55) synthase activity"/>
    <property type="evidence" value="ECO:0007669"/>
    <property type="project" value="UniProtKB-EC"/>
</dbReference>
<dbReference type="GO" id="GO:1990481">
    <property type="term" value="P:mRNA pseudouridine synthesis"/>
    <property type="evidence" value="ECO:0007669"/>
    <property type="project" value="TreeGrafter"/>
</dbReference>
<dbReference type="InterPro" id="IPR032819">
    <property type="entry name" value="TruB_C"/>
</dbReference>
<evidence type="ECO:0000313" key="9">
    <source>
        <dbReference type="EMBL" id="HFC92269.1"/>
    </source>
</evidence>
<protein>
    <recommendedName>
        <fullName evidence="5">tRNA pseudouridine synthase B</fullName>
        <ecNumber evidence="5">5.4.99.25</ecNumber>
    </recommendedName>
    <alternativeName>
        <fullName evidence="5">tRNA pseudouridine(55) synthase</fullName>
        <shortName evidence="5">Psi55 synthase</shortName>
    </alternativeName>
    <alternativeName>
        <fullName evidence="5">tRNA pseudouridylate synthase</fullName>
    </alternativeName>
    <alternativeName>
        <fullName evidence="5">tRNA-uridine isomerase</fullName>
    </alternativeName>
</protein>